<dbReference type="AlphaFoldDB" id="A0A8D3DZX5"/>
<reference evidence="5" key="1">
    <citation type="submission" date="2023-05" db="EMBL/GenBank/DDBJ databases">
        <title>High-quality long-read genome of Scophthalmus maximus.</title>
        <authorList>
            <person name="Lien S."/>
            <person name="Martinez P."/>
        </authorList>
    </citation>
    <scope>NUCLEOTIDE SEQUENCE [LARGE SCALE GENOMIC DNA]</scope>
</reference>
<evidence type="ECO:0000256" key="2">
    <source>
        <dbReference type="ARBA" id="ARBA00007236"/>
    </source>
</evidence>
<name>A0A8D3DZX5_SCOMX</name>
<organism evidence="5 6">
    <name type="scientific">Scophthalmus maximus</name>
    <name type="common">Turbot</name>
    <name type="synonym">Psetta maxima</name>
    <dbReference type="NCBI Taxonomy" id="52904"/>
    <lineage>
        <taxon>Eukaryota</taxon>
        <taxon>Metazoa</taxon>
        <taxon>Chordata</taxon>
        <taxon>Craniata</taxon>
        <taxon>Vertebrata</taxon>
        <taxon>Euteleostomi</taxon>
        <taxon>Actinopterygii</taxon>
        <taxon>Neopterygii</taxon>
        <taxon>Teleostei</taxon>
        <taxon>Neoteleostei</taxon>
        <taxon>Acanthomorphata</taxon>
        <taxon>Carangaria</taxon>
        <taxon>Pleuronectiformes</taxon>
        <taxon>Pleuronectoidei</taxon>
        <taxon>Scophthalmidae</taxon>
        <taxon>Scophthalmus</taxon>
    </lineage>
</organism>
<protein>
    <submittedName>
        <fullName evidence="5">Uncharacterized protein</fullName>
    </submittedName>
</protein>
<dbReference type="GO" id="GO:0005576">
    <property type="term" value="C:extracellular region"/>
    <property type="evidence" value="ECO:0007669"/>
    <property type="project" value="UniProtKB-SubCell"/>
</dbReference>
<dbReference type="GO" id="GO:0005125">
    <property type="term" value="F:cytokine activity"/>
    <property type="evidence" value="ECO:0007669"/>
    <property type="project" value="InterPro"/>
</dbReference>
<evidence type="ECO:0000313" key="5">
    <source>
        <dbReference type="Ensembl" id="ENSSMAP00000065084.1"/>
    </source>
</evidence>
<dbReference type="GeneTree" id="ENSGT00740000116886"/>
<dbReference type="InterPro" id="IPR010345">
    <property type="entry name" value="IL-17_fam"/>
</dbReference>
<keyword evidence="4" id="KW-0732">Signal</keyword>
<dbReference type="SUPFAM" id="SSF57501">
    <property type="entry name" value="Cystine-knot cytokines"/>
    <property type="match status" value="1"/>
</dbReference>
<evidence type="ECO:0000256" key="3">
    <source>
        <dbReference type="ARBA" id="ARBA00022525"/>
    </source>
</evidence>
<dbReference type="InterPro" id="IPR029034">
    <property type="entry name" value="Cystine-knot_cytokine"/>
</dbReference>
<sequence>WTNRGKIHCVPVSLHLYKFKCGQLCETTNRQTPDFTVQLTKRSHSTVLVLCVQLLRVFLLCLLALDQCPAIPLGSQCVDESFCTYSLQDYYSQLVNLPSHINERSIATWSYVENIDLNRVPQVIHEASCHTSHSCRGLDNAFGLETIPVSLRMPVLRKNPSCFPTASYSLEFELITIACMCAISRHS</sequence>
<dbReference type="Pfam" id="PF06083">
    <property type="entry name" value="IL17"/>
    <property type="match status" value="1"/>
</dbReference>
<evidence type="ECO:0000256" key="1">
    <source>
        <dbReference type="ARBA" id="ARBA00004613"/>
    </source>
</evidence>
<dbReference type="Ensembl" id="ENSSMAT00000050167.1">
    <property type="protein sequence ID" value="ENSSMAP00000065084.1"/>
    <property type="gene ID" value="ENSSMAG00000034914.1"/>
</dbReference>
<comment type="subcellular location">
    <subcellularLocation>
        <location evidence="1">Secreted</location>
    </subcellularLocation>
</comment>
<evidence type="ECO:0000313" key="6">
    <source>
        <dbReference type="Proteomes" id="UP000694558"/>
    </source>
</evidence>
<proteinExistence type="inferred from homology"/>
<evidence type="ECO:0000256" key="4">
    <source>
        <dbReference type="ARBA" id="ARBA00022729"/>
    </source>
</evidence>
<keyword evidence="3" id="KW-0964">Secreted</keyword>
<dbReference type="Proteomes" id="UP000694558">
    <property type="component" value="Chromosome 9"/>
</dbReference>
<comment type="similarity">
    <text evidence="2">Belongs to the IL-17 family.</text>
</comment>
<dbReference type="Gene3D" id="2.10.90.10">
    <property type="entry name" value="Cystine-knot cytokines"/>
    <property type="match status" value="1"/>
</dbReference>
<accession>A0A8D3DZX5</accession>
<reference evidence="5" key="2">
    <citation type="submission" date="2025-08" db="UniProtKB">
        <authorList>
            <consortium name="Ensembl"/>
        </authorList>
    </citation>
    <scope>IDENTIFICATION</scope>
</reference>